<name>A0A917RAG3_9NOCA</name>
<reference evidence="2" key="1">
    <citation type="journal article" date="2014" name="Int. J. Syst. Evol. Microbiol.">
        <title>Complete genome sequence of Corynebacterium casei LMG S-19264T (=DSM 44701T), isolated from a smear-ripened cheese.</title>
        <authorList>
            <consortium name="US DOE Joint Genome Institute (JGI-PGF)"/>
            <person name="Walter F."/>
            <person name="Albersmeier A."/>
            <person name="Kalinowski J."/>
            <person name="Ruckert C."/>
        </authorList>
    </citation>
    <scope>NUCLEOTIDE SEQUENCE</scope>
    <source>
        <strain evidence="2">CGMCC 4.3508</strain>
    </source>
</reference>
<sequence>MVCRYLRAVTGRETVRPGPGAAILGIVDILFLGAPLAMLLLGAAAAVRWVYTRFPKPGRVDDHHTSTRLAAAGVEELTAFWYASKREQLDHRAAQTMLRDEEADGAPPRDRIDLAAGRAVLLARPPGPDARS</sequence>
<evidence type="ECO:0000313" key="2">
    <source>
        <dbReference type="EMBL" id="GGK98335.1"/>
    </source>
</evidence>
<evidence type="ECO:0000256" key="1">
    <source>
        <dbReference type="SAM" id="Phobius"/>
    </source>
</evidence>
<organism evidence="2 3">
    <name type="scientific">Nocardia jinanensis</name>
    <dbReference type="NCBI Taxonomy" id="382504"/>
    <lineage>
        <taxon>Bacteria</taxon>
        <taxon>Bacillati</taxon>
        <taxon>Actinomycetota</taxon>
        <taxon>Actinomycetes</taxon>
        <taxon>Mycobacteriales</taxon>
        <taxon>Nocardiaceae</taxon>
        <taxon>Nocardia</taxon>
    </lineage>
</organism>
<comment type="caution">
    <text evidence="2">The sequence shown here is derived from an EMBL/GenBank/DDBJ whole genome shotgun (WGS) entry which is preliminary data.</text>
</comment>
<protein>
    <submittedName>
        <fullName evidence="2">Uncharacterized protein</fullName>
    </submittedName>
</protein>
<feature type="transmembrane region" description="Helical" evidence="1">
    <location>
        <begin position="20"/>
        <end position="51"/>
    </location>
</feature>
<reference evidence="2" key="2">
    <citation type="submission" date="2020-09" db="EMBL/GenBank/DDBJ databases">
        <authorList>
            <person name="Sun Q."/>
            <person name="Zhou Y."/>
        </authorList>
    </citation>
    <scope>NUCLEOTIDE SEQUENCE</scope>
    <source>
        <strain evidence="2">CGMCC 4.3508</strain>
    </source>
</reference>
<dbReference type="InterPro" id="IPR045684">
    <property type="entry name" value="DUF6191"/>
</dbReference>
<evidence type="ECO:0000313" key="3">
    <source>
        <dbReference type="Proteomes" id="UP000638263"/>
    </source>
</evidence>
<proteinExistence type="predicted"/>
<keyword evidence="1" id="KW-1133">Transmembrane helix</keyword>
<keyword evidence="1" id="KW-0472">Membrane</keyword>
<keyword evidence="3" id="KW-1185">Reference proteome</keyword>
<gene>
    <name evidence="2" type="ORF">GCM10011588_11130</name>
</gene>
<dbReference type="AlphaFoldDB" id="A0A917RAG3"/>
<dbReference type="EMBL" id="BMMH01000002">
    <property type="protein sequence ID" value="GGK98335.1"/>
    <property type="molecule type" value="Genomic_DNA"/>
</dbReference>
<dbReference type="Pfam" id="PF19690">
    <property type="entry name" value="DUF6191"/>
    <property type="match status" value="1"/>
</dbReference>
<keyword evidence="1" id="KW-0812">Transmembrane</keyword>
<accession>A0A917RAG3</accession>
<dbReference type="Proteomes" id="UP000638263">
    <property type="component" value="Unassembled WGS sequence"/>
</dbReference>